<feature type="compositionally biased region" description="Polar residues" evidence="5">
    <location>
        <begin position="281"/>
        <end position="293"/>
    </location>
</feature>
<dbReference type="Pfam" id="PF01734">
    <property type="entry name" value="Patatin"/>
    <property type="match status" value="1"/>
</dbReference>
<keyword evidence="2" id="KW-0442">Lipid degradation</keyword>
<sequence length="1089" mass="123315">MGIDSCIDAYIKLSKDIFTPRKRNKILGKNLLKITGQAAYSHNALEDAIKHVIRQSGIDENAPLLESAPKCKMFVCASLSNTQTICLRNYRSSLEDNISCTIWEAARATSAAPTFFDPITLSNGLTFRDGALRGNNPIYELIREADCEASGVRIRAIASIGTGLPRTIAISNHLTSIAKACARIATDTENTANRFYQSFCLPGCKYEDCYFRFNVEQGMQGIGLHEWQKVDIMTSSTLSYMQEVSVATKLAQCASKLLGKTATVEPTIPIHADIRSKSRRPSQYSSTPLSPSKNRGDGQNYYIDHDLQPRPIGSVGSSSQSAEPPQRALIRQRRPRSEPELHHQFFQLDRIGKKPVPYFVHRKEISQIGKWFEESSTSKTSRTVVLAGLGGSGKTQIMLRYAWLSRNKYGVVLWFDGKSFDSLNESFRLAASQLGLRIPAHETPSPNARSLSKSTDFDGDLELIKRELRRRRQSWLLLFDQVDDLAVIDRLREFIPSDPNGRILVCSRRQEARSLVRKQAIFVKGMPVDGARQLLLYHANIEEPTEEDLYYAEKVVMRLECIALAVDLAGRFASSLGSLKEYLVLYESEEANIRDQIRVMSMGTTHPIASGYENSIIAAWRISIQAIPPDTASFLYLLCFLDRSNLSMDMFRRACSAKAAWKGTMNDSKEILLPEDNRVPSWLLQLFCDENGNWSGVKFYSEVQKLSSFFFLQKEVLGGVWLHATGAVDSSSLTSTGSSIVLLNLPQPVYDLGRYYLDRNQRREFSYSAFAILVHSFRNSLGDRTLVGQPREEQRHTLLRAGRGGVVATPAHLQRWLEEGYNHLLVFKDDIKPSERFTSSLFTQTRYPRWHIMELILFSTIFWPEIMTDYDATVLRPSGDLPPGGIASPWKTIVEIAQNVMYLPKTVQWGPRTSGTWNAQGQFERKGNVFKDTWTDKDAERVTNVPEVLDAFENMDRNFERKWTIRQTYYFEILASSSIYQRLGFLRQPMHRISALAEATLLQNRTAIPATILDHIERHVIESFGDVETTIAPSTVFQTWLRSPLGLEFSRRCELPPPNRSNDKERRPGDVGVVDIDLDYVELDPLKDF</sequence>
<dbReference type="Gene3D" id="3.40.50.300">
    <property type="entry name" value="P-loop containing nucleotide triphosphate hydrolases"/>
    <property type="match status" value="1"/>
</dbReference>
<dbReference type="PANTHER" id="PTHR24185:SF1">
    <property type="entry name" value="CALCIUM-INDEPENDENT PHOSPHOLIPASE A2-GAMMA"/>
    <property type="match status" value="1"/>
</dbReference>
<dbReference type="SUPFAM" id="SSF52151">
    <property type="entry name" value="FabD/lysophospholipase-like"/>
    <property type="match status" value="1"/>
</dbReference>
<dbReference type="Gene3D" id="3.40.1090.10">
    <property type="entry name" value="Cytosolic phospholipase A2 catalytic domain"/>
    <property type="match status" value="1"/>
</dbReference>
<dbReference type="GO" id="GO:0016042">
    <property type="term" value="P:lipid catabolic process"/>
    <property type="evidence" value="ECO:0007669"/>
    <property type="project" value="UniProtKB-KW"/>
</dbReference>
<dbReference type="OrthoDB" id="1658288at2759"/>
<evidence type="ECO:0000256" key="1">
    <source>
        <dbReference type="ARBA" id="ARBA00022801"/>
    </source>
</evidence>
<organism evidence="7 8">
    <name type="scientific">Clonostachys byssicola</name>
    <dbReference type="NCBI Taxonomy" id="160290"/>
    <lineage>
        <taxon>Eukaryota</taxon>
        <taxon>Fungi</taxon>
        <taxon>Dikarya</taxon>
        <taxon>Ascomycota</taxon>
        <taxon>Pezizomycotina</taxon>
        <taxon>Sordariomycetes</taxon>
        <taxon>Hypocreomycetidae</taxon>
        <taxon>Hypocreales</taxon>
        <taxon>Bionectriaceae</taxon>
        <taxon>Clonostachys</taxon>
    </lineage>
</organism>
<gene>
    <name evidence="7" type="ORF">CBYS24578_00001952</name>
</gene>
<comment type="caution">
    <text evidence="7">The sequence shown here is derived from an EMBL/GenBank/DDBJ whole genome shotgun (WGS) entry which is preliminary data.</text>
</comment>
<feature type="short sequence motif" description="DGA/G" evidence="4">
    <location>
        <begin position="129"/>
        <end position="131"/>
    </location>
</feature>
<evidence type="ECO:0000256" key="3">
    <source>
        <dbReference type="ARBA" id="ARBA00023098"/>
    </source>
</evidence>
<dbReference type="PANTHER" id="PTHR24185">
    <property type="entry name" value="CALCIUM-INDEPENDENT PHOSPHOLIPASE A2-GAMMA"/>
    <property type="match status" value="1"/>
</dbReference>
<evidence type="ECO:0000313" key="8">
    <source>
        <dbReference type="Proteomes" id="UP000754883"/>
    </source>
</evidence>
<dbReference type="GO" id="GO:0046486">
    <property type="term" value="P:glycerolipid metabolic process"/>
    <property type="evidence" value="ECO:0007669"/>
    <property type="project" value="UniProtKB-ARBA"/>
</dbReference>
<accession>A0A9N9YCQ8</accession>
<feature type="domain" description="PNPLA" evidence="6">
    <location>
        <begin position="1"/>
        <end position="142"/>
    </location>
</feature>
<dbReference type="PROSITE" id="PS51635">
    <property type="entry name" value="PNPLA"/>
    <property type="match status" value="1"/>
</dbReference>
<dbReference type="GO" id="GO:0019369">
    <property type="term" value="P:arachidonate metabolic process"/>
    <property type="evidence" value="ECO:0007669"/>
    <property type="project" value="TreeGrafter"/>
</dbReference>
<dbReference type="InterPro" id="IPR016035">
    <property type="entry name" value="Acyl_Trfase/lysoPLipase"/>
</dbReference>
<name>A0A9N9YCQ8_9HYPO</name>
<dbReference type="SUPFAM" id="SSF52540">
    <property type="entry name" value="P-loop containing nucleoside triphosphate hydrolases"/>
    <property type="match status" value="1"/>
</dbReference>
<keyword evidence="3" id="KW-0443">Lipid metabolism</keyword>
<evidence type="ECO:0000256" key="2">
    <source>
        <dbReference type="ARBA" id="ARBA00022963"/>
    </source>
</evidence>
<dbReference type="InterPro" id="IPR002641">
    <property type="entry name" value="PNPLA_dom"/>
</dbReference>
<evidence type="ECO:0000256" key="4">
    <source>
        <dbReference type="PROSITE-ProRule" id="PRU01161"/>
    </source>
</evidence>
<dbReference type="GO" id="GO:0047499">
    <property type="term" value="F:calcium-independent phospholipase A2 activity"/>
    <property type="evidence" value="ECO:0007669"/>
    <property type="project" value="TreeGrafter"/>
</dbReference>
<evidence type="ECO:0000256" key="5">
    <source>
        <dbReference type="SAM" id="MobiDB-lite"/>
    </source>
</evidence>
<comment type="caution">
    <text evidence="4">Lacks conserved residue(s) required for the propagation of feature annotation.</text>
</comment>
<dbReference type="InterPro" id="IPR027417">
    <property type="entry name" value="P-loop_NTPase"/>
</dbReference>
<keyword evidence="1" id="KW-0378">Hydrolase</keyword>
<reference evidence="7" key="1">
    <citation type="submission" date="2021-10" db="EMBL/GenBank/DDBJ databases">
        <authorList>
            <person name="Piombo E."/>
        </authorList>
    </citation>
    <scope>NUCLEOTIDE SEQUENCE</scope>
</reference>
<dbReference type="Proteomes" id="UP000754883">
    <property type="component" value="Unassembled WGS sequence"/>
</dbReference>
<dbReference type="AlphaFoldDB" id="A0A9N9YCQ8"/>
<keyword evidence="8" id="KW-1185">Reference proteome</keyword>
<evidence type="ECO:0000313" key="7">
    <source>
        <dbReference type="EMBL" id="CAH0002317.1"/>
    </source>
</evidence>
<evidence type="ECO:0000259" key="6">
    <source>
        <dbReference type="PROSITE" id="PS51635"/>
    </source>
</evidence>
<feature type="region of interest" description="Disordered" evidence="5">
    <location>
        <begin position="270"/>
        <end position="342"/>
    </location>
</feature>
<dbReference type="EMBL" id="CABFNO020001560">
    <property type="protein sequence ID" value="CAH0002317.1"/>
    <property type="molecule type" value="Genomic_DNA"/>
</dbReference>
<protein>
    <recommendedName>
        <fullName evidence="6">PNPLA domain-containing protein</fullName>
    </recommendedName>
</protein>
<dbReference type="GO" id="GO:0016020">
    <property type="term" value="C:membrane"/>
    <property type="evidence" value="ECO:0007669"/>
    <property type="project" value="TreeGrafter"/>
</dbReference>
<proteinExistence type="predicted"/>